<keyword evidence="2" id="KW-0378">Hydrolase</keyword>
<comment type="similarity">
    <text evidence="1">Belongs to the ADP-ribosylglycohydrolase family.</text>
</comment>
<dbReference type="InterPro" id="IPR036705">
    <property type="entry name" value="Ribosyl_crysJ1_sf"/>
</dbReference>
<dbReference type="EMBL" id="UOGI01000384">
    <property type="protein sequence ID" value="VAX34752.1"/>
    <property type="molecule type" value="Genomic_DNA"/>
</dbReference>
<dbReference type="Gene3D" id="1.10.4080.10">
    <property type="entry name" value="ADP-ribosylation/Crystallin J1"/>
    <property type="match status" value="1"/>
</dbReference>
<name>A0A3B1D200_9ZZZZ</name>
<dbReference type="AlphaFoldDB" id="A0A3B1D200"/>
<dbReference type="GO" id="GO:0005634">
    <property type="term" value="C:nucleus"/>
    <property type="evidence" value="ECO:0007669"/>
    <property type="project" value="TreeGrafter"/>
</dbReference>
<dbReference type="PANTHER" id="PTHR16222:SF24">
    <property type="entry name" value="ADP-RIBOSYLHYDROLASE ARH3"/>
    <property type="match status" value="1"/>
</dbReference>
<dbReference type="GO" id="GO:0016787">
    <property type="term" value="F:hydrolase activity"/>
    <property type="evidence" value="ECO:0007669"/>
    <property type="project" value="UniProtKB-KW"/>
</dbReference>
<proteinExistence type="inferred from homology"/>
<accession>A0A3B1D200</accession>
<protein>
    <recommendedName>
        <fullName evidence="4">ADP-ribosylglycohydrolase</fullName>
    </recommendedName>
</protein>
<evidence type="ECO:0000256" key="1">
    <source>
        <dbReference type="ARBA" id="ARBA00010702"/>
    </source>
</evidence>
<gene>
    <name evidence="3" type="ORF">MNBD_NITROSPIRAE03-1081</name>
</gene>
<evidence type="ECO:0008006" key="4">
    <source>
        <dbReference type="Google" id="ProtNLM"/>
    </source>
</evidence>
<dbReference type="InterPro" id="IPR050792">
    <property type="entry name" value="ADP-ribosylglycohydrolase"/>
</dbReference>
<dbReference type="Pfam" id="PF03747">
    <property type="entry name" value="ADP_ribosyl_GH"/>
    <property type="match status" value="1"/>
</dbReference>
<evidence type="ECO:0000313" key="3">
    <source>
        <dbReference type="EMBL" id="VAX34752.1"/>
    </source>
</evidence>
<dbReference type="SUPFAM" id="SSF101478">
    <property type="entry name" value="ADP-ribosylglycohydrolase"/>
    <property type="match status" value="1"/>
</dbReference>
<evidence type="ECO:0000256" key="2">
    <source>
        <dbReference type="ARBA" id="ARBA00022801"/>
    </source>
</evidence>
<dbReference type="GO" id="GO:0005739">
    <property type="term" value="C:mitochondrion"/>
    <property type="evidence" value="ECO:0007669"/>
    <property type="project" value="TreeGrafter"/>
</dbReference>
<dbReference type="PANTHER" id="PTHR16222">
    <property type="entry name" value="ADP-RIBOSYLGLYCOHYDROLASE"/>
    <property type="match status" value="1"/>
</dbReference>
<organism evidence="3">
    <name type="scientific">hydrothermal vent metagenome</name>
    <dbReference type="NCBI Taxonomy" id="652676"/>
    <lineage>
        <taxon>unclassified sequences</taxon>
        <taxon>metagenomes</taxon>
        <taxon>ecological metagenomes</taxon>
    </lineage>
</organism>
<sequence>MGPSKFIGSLIGLAIGDSLGAQREGTYGFREVTEPGPVYTDDTAMMIAVAESLIECNGFDGAHMAGLFVKYFEREPWRGYGAGPPRIFKMIKSGRRWDENLDRELYDGGSFGNGAAMRVAPVGLFYYNDPEKLREVSCQSSRITHSHLLGMEGAALQAYAVSLAIREEQNFPDRLKEFTRVDVYRKKMDVLEELLDKKEDREVVVRELGNGIEAFNSVPTAIFCFLAGSSFKEALIYAVSLGGDTDTIGAMTGAIAGAWWGVDGIPPEWKENLENRDYIEGLGMRIWKTVGNKY</sequence>
<reference evidence="3" key="1">
    <citation type="submission" date="2018-06" db="EMBL/GenBank/DDBJ databases">
        <authorList>
            <person name="Zhirakovskaya E."/>
        </authorList>
    </citation>
    <scope>NUCLEOTIDE SEQUENCE</scope>
</reference>
<dbReference type="InterPro" id="IPR005502">
    <property type="entry name" value="Ribosyl_crysJ1"/>
</dbReference>